<dbReference type="OrthoDB" id="2146at2759"/>
<dbReference type="eggNOG" id="KOG1780">
    <property type="taxonomic scope" value="Eukaryota"/>
</dbReference>
<dbReference type="InterPro" id="IPR010920">
    <property type="entry name" value="LSM_dom_sf"/>
</dbReference>
<comment type="similarity">
    <text evidence="1">Belongs to the snRNP Sm proteins family.</text>
</comment>
<evidence type="ECO:0000256" key="3">
    <source>
        <dbReference type="ARBA" id="ARBA00041356"/>
    </source>
</evidence>
<organism evidence="5">
    <name type="scientific">Fonticula alba</name>
    <name type="common">Slime mold</name>
    <dbReference type="NCBI Taxonomy" id="691883"/>
    <lineage>
        <taxon>Eukaryota</taxon>
        <taxon>Rotosphaerida</taxon>
        <taxon>Fonticulaceae</taxon>
        <taxon>Fonticula</taxon>
    </lineage>
</organism>
<dbReference type="GO" id="GO:0034719">
    <property type="term" value="C:SMN-Sm protein complex"/>
    <property type="evidence" value="ECO:0007669"/>
    <property type="project" value="TreeGrafter"/>
</dbReference>
<dbReference type="PANTHER" id="PTHR10553">
    <property type="entry name" value="SMALL NUCLEAR RIBONUCLEOPROTEIN"/>
    <property type="match status" value="1"/>
</dbReference>
<accession>A0A058Z506</accession>
<dbReference type="AlphaFoldDB" id="A0A058Z506"/>
<dbReference type="GO" id="GO:0071004">
    <property type="term" value="C:U2-type prespliceosome"/>
    <property type="evidence" value="ECO:0007669"/>
    <property type="project" value="TreeGrafter"/>
</dbReference>
<dbReference type="GO" id="GO:0005682">
    <property type="term" value="C:U5 snRNP"/>
    <property type="evidence" value="ECO:0007669"/>
    <property type="project" value="TreeGrafter"/>
</dbReference>
<gene>
    <name evidence="5" type="ORF">H696_04889</name>
</gene>
<evidence type="ECO:0000256" key="1">
    <source>
        <dbReference type="ARBA" id="ARBA00006850"/>
    </source>
</evidence>
<dbReference type="Proteomes" id="UP000030693">
    <property type="component" value="Unassembled WGS sequence"/>
</dbReference>
<dbReference type="OMA" id="MSKAQPP"/>
<dbReference type="GO" id="GO:0071011">
    <property type="term" value="C:precatalytic spliceosome"/>
    <property type="evidence" value="ECO:0007669"/>
    <property type="project" value="TreeGrafter"/>
</dbReference>
<dbReference type="PANTHER" id="PTHR10553:SF2">
    <property type="entry name" value="SMALL NUCLEAR RIBONUCLEOPROTEIN G"/>
    <property type="match status" value="1"/>
</dbReference>
<dbReference type="SUPFAM" id="SSF50182">
    <property type="entry name" value="Sm-like ribonucleoproteins"/>
    <property type="match status" value="1"/>
</dbReference>
<evidence type="ECO:0000313" key="5">
    <source>
        <dbReference type="EMBL" id="KCV68597.1"/>
    </source>
</evidence>
<reference evidence="5" key="1">
    <citation type="submission" date="2013-04" db="EMBL/GenBank/DDBJ databases">
        <title>The Genome Sequence of Fonticula alba ATCC 38817.</title>
        <authorList>
            <consortium name="The Broad Institute Genomics Platform"/>
            <person name="Russ C."/>
            <person name="Cuomo C."/>
            <person name="Burger G."/>
            <person name="Gray M.W."/>
            <person name="Holland P.W.H."/>
            <person name="King N."/>
            <person name="Lang F.B.F."/>
            <person name="Roger A.J."/>
            <person name="Ruiz-Trillo I."/>
            <person name="Brown M."/>
            <person name="Walker B."/>
            <person name="Young S."/>
            <person name="Zeng Q."/>
            <person name="Gargeya S."/>
            <person name="Fitzgerald M."/>
            <person name="Haas B."/>
            <person name="Abouelleil A."/>
            <person name="Allen A.W."/>
            <person name="Alvarado L."/>
            <person name="Arachchi H.M."/>
            <person name="Berlin A.M."/>
            <person name="Chapman S.B."/>
            <person name="Gainer-Dewar J."/>
            <person name="Goldberg J."/>
            <person name="Griggs A."/>
            <person name="Gujja S."/>
            <person name="Hansen M."/>
            <person name="Howarth C."/>
            <person name="Imamovic A."/>
            <person name="Ireland A."/>
            <person name="Larimer J."/>
            <person name="McCowan C."/>
            <person name="Murphy C."/>
            <person name="Pearson M."/>
            <person name="Poon T.W."/>
            <person name="Priest M."/>
            <person name="Roberts A."/>
            <person name="Saif S."/>
            <person name="Shea T."/>
            <person name="Sisk P."/>
            <person name="Sykes S."/>
            <person name="Wortman J."/>
            <person name="Nusbaum C."/>
            <person name="Birren B."/>
        </authorList>
    </citation>
    <scope>NUCLEOTIDE SEQUENCE [LARGE SCALE GENOMIC DNA]</scope>
    <source>
        <strain evidence="5">ATCC 38817</strain>
    </source>
</reference>
<dbReference type="InterPro" id="IPR001163">
    <property type="entry name" value="Sm_dom_euk/arc"/>
</dbReference>
<sequence length="85" mass="9279">MSVGNKPELRRFMDKRVILKMNAGRSIRGVVRGYDEFMNIVLDGAVDDSPVNVSGGRAGEFLGQVVIRGNSIIAIEALDFIPVTE</sequence>
<dbReference type="Pfam" id="PF01423">
    <property type="entry name" value="LSM"/>
    <property type="match status" value="1"/>
</dbReference>
<keyword evidence="6" id="KW-1185">Reference proteome</keyword>
<evidence type="ECO:0000256" key="2">
    <source>
        <dbReference type="ARBA" id="ARBA00023274"/>
    </source>
</evidence>
<dbReference type="GO" id="GO:0071013">
    <property type="term" value="C:catalytic step 2 spliceosome"/>
    <property type="evidence" value="ECO:0007669"/>
    <property type="project" value="TreeGrafter"/>
</dbReference>
<dbReference type="GO" id="GO:0000398">
    <property type="term" value="P:mRNA splicing, via spliceosome"/>
    <property type="evidence" value="ECO:0007669"/>
    <property type="project" value="TreeGrafter"/>
</dbReference>
<dbReference type="GeneID" id="20529614"/>
<keyword evidence="2 5" id="KW-0687">Ribonucleoprotein</keyword>
<dbReference type="InterPro" id="IPR044641">
    <property type="entry name" value="Lsm7/SmG-like"/>
</dbReference>
<dbReference type="GO" id="GO:0003723">
    <property type="term" value="F:RNA binding"/>
    <property type="evidence" value="ECO:0007669"/>
    <property type="project" value="InterPro"/>
</dbReference>
<proteinExistence type="inferred from homology"/>
<dbReference type="PROSITE" id="PS52002">
    <property type="entry name" value="SM"/>
    <property type="match status" value="1"/>
</dbReference>
<dbReference type="GO" id="GO:0005685">
    <property type="term" value="C:U1 snRNP"/>
    <property type="evidence" value="ECO:0007669"/>
    <property type="project" value="TreeGrafter"/>
</dbReference>
<protein>
    <recommendedName>
        <fullName evidence="3">Sm protein G</fullName>
    </recommendedName>
</protein>
<dbReference type="GO" id="GO:0005687">
    <property type="term" value="C:U4 snRNP"/>
    <property type="evidence" value="ECO:0007669"/>
    <property type="project" value="TreeGrafter"/>
</dbReference>
<dbReference type="RefSeq" id="XP_009497029.1">
    <property type="nucleotide sequence ID" value="XM_009498754.1"/>
</dbReference>
<evidence type="ECO:0000259" key="4">
    <source>
        <dbReference type="PROSITE" id="PS52002"/>
    </source>
</evidence>
<dbReference type="Gene3D" id="2.30.30.100">
    <property type="match status" value="1"/>
</dbReference>
<feature type="domain" description="Sm" evidence="4">
    <location>
        <begin position="4"/>
        <end position="81"/>
    </location>
</feature>
<dbReference type="GO" id="GO:0097526">
    <property type="term" value="C:spliceosomal tri-snRNP complex"/>
    <property type="evidence" value="ECO:0007669"/>
    <property type="project" value="TreeGrafter"/>
</dbReference>
<dbReference type="SMART" id="SM00651">
    <property type="entry name" value="Sm"/>
    <property type="match status" value="1"/>
</dbReference>
<dbReference type="GO" id="GO:0005686">
    <property type="term" value="C:U2 snRNP"/>
    <property type="evidence" value="ECO:0007669"/>
    <property type="project" value="TreeGrafter"/>
</dbReference>
<evidence type="ECO:0000313" key="6">
    <source>
        <dbReference type="Proteomes" id="UP000030693"/>
    </source>
</evidence>
<dbReference type="InterPro" id="IPR047575">
    <property type="entry name" value="Sm"/>
</dbReference>
<dbReference type="GO" id="GO:0043186">
    <property type="term" value="C:P granule"/>
    <property type="evidence" value="ECO:0007669"/>
    <property type="project" value="TreeGrafter"/>
</dbReference>
<dbReference type="STRING" id="691883.A0A058Z506"/>
<name>A0A058Z506_FONAL</name>
<dbReference type="GO" id="GO:0005689">
    <property type="term" value="C:U12-type spliceosomal complex"/>
    <property type="evidence" value="ECO:0007669"/>
    <property type="project" value="TreeGrafter"/>
</dbReference>
<dbReference type="EMBL" id="KB932208">
    <property type="protein sequence ID" value="KCV68597.1"/>
    <property type="molecule type" value="Genomic_DNA"/>
</dbReference>